<accession>A0ABZ0LNA5</accession>
<dbReference type="Gene3D" id="3.80.10.10">
    <property type="entry name" value="Ribonuclease Inhibitor"/>
    <property type="match status" value="1"/>
</dbReference>
<dbReference type="Proteomes" id="UP001301731">
    <property type="component" value="Chromosome"/>
</dbReference>
<sequence>MTIGSPLQQLSGLPVFDFPEPGSTVPLPEADAVAWRISGPTYRDGDDEDWDQIFDRFLAQVDTKRVRALVVGGWEDAYDTSSAEIVTRLIAANSRLTGIEGLFLGDMTYEDCEISWIQQSDVTPLLNAYPGLKGFGVRGGSGLGFEAIRHTALETLIVESGGLGAEVVRGIAGSDLPSLVNLELWLGTDEYGADSVPGDLAPLLAGTNFPSLRHLGLRNSVIQDEIAEAMAGAPVVARLEHLDLSMGTLGDLGAVALLGGQPLTHLSSLDLSHHYLSEEMTERVVDALAPHGVRVVVDDPQQAEDWGDGEGHRYVAVGE</sequence>
<name>A0ABZ0LNA5_9ACTN</name>
<reference evidence="1 2" key="1">
    <citation type="submission" date="2023-10" db="EMBL/GenBank/DDBJ databases">
        <title>The genome sequence of Streptomyces sp. HUAS YS2.</title>
        <authorList>
            <person name="Mo P."/>
        </authorList>
    </citation>
    <scope>NUCLEOTIDE SEQUENCE [LARGE SCALE GENOMIC DNA]</scope>
    <source>
        <strain evidence="1 2">HUAS YS2</strain>
    </source>
</reference>
<dbReference type="Pfam" id="PF13516">
    <property type="entry name" value="LRR_6"/>
    <property type="match status" value="1"/>
</dbReference>
<evidence type="ECO:0000313" key="2">
    <source>
        <dbReference type="Proteomes" id="UP001301731"/>
    </source>
</evidence>
<dbReference type="InterPro" id="IPR001611">
    <property type="entry name" value="Leu-rich_rpt"/>
</dbReference>
<dbReference type="RefSeq" id="WP_318101737.1">
    <property type="nucleotide sequence ID" value="NZ_CP137573.1"/>
</dbReference>
<organism evidence="1 2">
    <name type="scientific">Streptomyces solicathayae</name>
    <dbReference type="NCBI Taxonomy" id="3081768"/>
    <lineage>
        <taxon>Bacteria</taxon>
        <taxon>Bacillati</taxon>
        <taxon>Actinomycetota</taxon>
        <taxon>Actinomycetes</taxon>
        <taxon>Kitasatosporales</taxon>
        <taxon>Streptomycetaceae</taxon>
        <taxon>Streptomyces</taxon>
    </lineage>
</organism>
<keyword evidence="2" id="KW-1185">Reference proteome</keyword>
<dbReference type="InterPro" id="IPR032675">
    <property type="entry name" value="LRR_dom_sf"/>
</dbReference>
<dbReference type="EMBL" id="CP137573">
    <property type="protein sequence ID" value="WOX20973.1"/>
    <property type="molecule type" value="Genomic_DNA"/>
</dbReference>
<gene>
    <name evidence="1" type="ORF">R2D22_06050</name>
</gene>
<protein>
    <submittedName>
        <fullName evidence="1">STM4015 family protein</fullName>
    </submittedName>
</protein>
<dbReference type="NCBIfam" id="NF038076">
    <property type="entry name" value="fam_STM4015"/>
    <property type="match status" value="1"/>
</dbReference>
<dbReference type="InterPro" id="IPR047722">
    <property type="entry name" value="STM4015-like"/>
</dbReference>
<dbReference type="SUPFAM" id="SSF52047">
    <property type="entry name" value="RNI-like"/>
    <property type="match status" value="1"/>
</dbReference>
<proteinExistence type="predicted"/>
<evidence type="ECO:0000313" key="1">
    <source>
        <dbReference type="EMBL" id="WOX20973.1"/>
    </source>
</evidence>